<feature type="domain" description="ABC transporter" evidence="6">
    <location>
        <begin position="7"/>
        <end position="236"/>
    </location>
</feature>
<evidence type="ECO:0000256" key="3">
    <source>
        <dbReference type="ARBA" id="ARBA00022458"/>
    </source>
</evidence>
<sequence length="307" mass="33484">MNTTAAIRINEIRHHYGQREALGGVSLEVREGEILGLLGPNGSGKTTLFKLLATLMPIQAGSITVGEADAARQPAAVRAQLGVVFQSPSLDKKLRVEENLRHHGRLYGLSGGTLRTRIDQELERFGVADRRRDIVETLSGGLQRRAELAQAMLHRPRVLVLDEPSAGLDPAARSDLWRRLAAARAEGLTVIVTTHLLEEAERADRLAILDGGRVVADDTPAALRNSIGGDTLTLRTDEPEALAQAVRERLQREVSVIDRLVRLESDNAAADAAQLLAAFPDRISELTIGRPSLEDVFFSRTGKLFHD</sequence>
<dbReference type="PANTHER" id="PTHR42711:SF5">
    <property type="entry name" value="ABC TRANSPORTER ATP-BINDING PROTEIN NATA"/>
    <property type="match status" value="1"/>
</dbReference>
<protein>
    <submittedName>
        <fullName evidence="7">Daunorubicin/doxorubicin resistance ATP-binding protein DrrA</fullName>
        <ecNumber evidence="7">3.6.3.-</ecNumber>
    </submittedName>
</protein>
<keyword evidence="5 7" id="KW-0067">ATP-binding</keyword>
<proteinExistence type="inferred from homology"/>
<evidence type="ECO:0000256" key="2">
    <source>
        <dbReference type="ARBA" id="ARBA00022448"/>
    </source>
</evidence>
<accession>A0A5C5VYP0</accession>
<dbReference type="GO" id="GO:0005524">
    <property type="term" value="F:ATP binding"/>
    <property type="evidence" value="ECO:0007669"/>
    <property type="project" value="UniProtKB-KW"/>
</dbReference>
<dbReference type="InterPro" id="IPR027417">
    <property type="entry name" value="P-loop_NTPase"/>
</dbReference>
<dbReference type="EMBL" id="SJPH01000005">
    <property type="protein sequence ID" value="TWT42869.1"/>
    <property type="molecule type" value="Genomic_DNA"/>
</dbReference>
<keyword evidence="2" id="KW-0813">Transport</keyword>
<dbReference type="AlphaFoldDB" id="A0A5C5VYP0"/>
<evidence type="ECO:0000313" key="7">
    <source>
        <dbReference type="EMBL" id="TWT42869.1"/>
    </source>
</evidence>
<dbReference type="Pfam" id="PF00005">
    <property type="entry name" value="ABC_tran"/>
    <property type="match status" value="1"/>
</dbReference>
<keyword evidence="4" id="KW-0547">Nucleotide-binding</keyword>
<keyword evidence="8" id="KW-1185">Reference proteome</keyword>
<organism evidence="7 8">
    <name type="scientific">Botrimarina hoheduenensis</name>
    <dbReference type="NCBI Taxonomy" id="2528000"/>
    <lineage>
        <taxon>Bacteria</taxon>
        <taxon>Pseudomonadati</taxon>
        <taxon>Planctomycetota</taxon>
        <taxon>Planctomycetia</taxon>
        <taxon>Pirellulales</taxon>
        <taxon>Lacipirellulaceae</taxon>
        <taxon>Botrimarina</taxon>
    </lineage>
</organism>
<keyword evidence="7" id="KW-0378">Hydrolase</keyword>
<dbReference type="PANTHER" id="PTHR42711">
    <property type="entry name" value="ABC TRANSPORTER ATP-BINDING PROTEIN"/>
    <property type="match status" value="1"/>
</dbReference>
<reference evidence="7 8" key="1">
    <citation type="submission" date="2019-02" db="EMBL/GenBank/DDBJ databases">
        <title>Deep-cultivation of Planctomycetes and their phenomic and genomic characterization uncovers novel biology.</title>
        <authorList>
            <person name="Wiegand S."/>
            <person name="Jogler M."/>
            <person name="Boedeker C."/>
            <person name="Pinto D."/>
            <person name="Vollmers J."/>
            <person name="Rivas-Marin E."/>
            <person name="Kohn T."/>
            <person name="Peeters S.H."/>
            <person name="Heuer A."/>
            <person name="Rast P."/>
            <person name="Oberbeckmann S."/>
            <person name="Bunk B."/>
            <person name="Jeske O."/>
            <person name="Meyerdierks A."/>
            <person name="Storesund J.E."/>
            <person name="Kallscheuer N."/>
            <person name="Luecker S."/>
            <person name="Lage O.M."/>
            <person name="Pohl T."/>
            <person name="Merkel B.J."/>
            <person name="Hornburger P."/>
            <person name="Mueller R.-W."/>
            <person name="Bruemmer F."/>
            <person name="Labrenz M."/>
            <person name="Spormann A.M."/>
            <person name="Op Den Camp H."/>
            <person name="Overmann J."/>
            <person name="Amann R."/>
            <person name="Jetten M.S.M."/>
            <person name="Mascher T."/>
            <person name="Medema M.H."/>
            <person name="Devos D.P."/>
            <person name="Kaster A.-K."/>
            <person name="Ovreas L."/>
            <person name="Rohde M."/>
            <person name="Galperin M.Y."/>
            <person name="Jogler C."/>
        </authorList>
    </citation>
    <scope>NUCLEOTIDE SEQUENCE [LARGE SCALE GENOMIC DNA]</scope>
    <source>
        <strain evidence="7 8">Pla111</strain>
    </source>
</reference>
<evidence type="ECO:0000256" key="1">
    <source>
        <dbReference type="ARBA" id="ARBA00005417"/>
    </source>
</evidence>
<dbReference type="InterPro" id="IPR050763">
    <property type="entry name" value="ABC_transporter_ATP-binding"/>
</dbReference>
<dbReference type="OrthoDB" id="9804819at2"/>
<evidence type="ECO:0000256" key="5">
    <source>
        <dbReference type="ARBA" id="ARBA00022840"/>
    </source>
</evidence>
<dbReference type="SMART" id="SM00382">
    <property type="entry name" value="AAA"/>
    <property type="match status" value="1"/>
</dbReference>
<dbReference type="Proteomes" id="UP000318995">
    <property type="component" value="Unassembled WGS sequence"/>
</dbReference>
<dbReference type="Gene3D" id="3.40.50.300">
    <property type="entry name" value="P-loop containing nucleotide triphosphate hydrolases"/>
    <property type="match status" value="1"/>
</dbReference>
<evidence type="ECO:0000313" key="8">
    <source>
        <dbReference type="Proteomes" id="UP000318995"/>
    </source>
</evidence>
<dbReference type="GO" id="GO:0016887">
    <property type="term" value="F:ATP hydrolysis activity"/>
    <property type="evidence" value="ECO:0007669"/>
    <property type="project" value="InterPro"/>
</dbReference>
<dbReference type="InterPro" id="IPR003439">
    <property type="entry name" value="ABC_transporter-like_ATP-bd"/>
</dbReference>
<dbReference type="EC" id="3.6.3.-" evidence="7"/>
<evidence type="ECO:0000259" key="6">
    <source>
        <dbReference type="PROSITE" id="PS50893"/>
    </source>
</evidence>
<dbReference type="InterPro" id="IPR003593">
    <property type="entry name" value="AAA+_ATPase"/>
</dbReference>
<gene>
    <name evidence="7" type="primary">drrA_2</name>
    <name evidence="7" type="ORF">Pla111_25070</name>
</gene>
<name>A0A5C5VYP0_9BACT</name>
<dbReference type="RefSeq" id="WP_146574743.1">
    <property type="nucleotide sequence ID" value="NZ_SJPH01000005.1"/>
</dbReference>
<comment type="caution">
    <text evidence="7">The sequence shown here is derived from an EMBL/GenBank/DDBJ whole genome shotgun (WGS) entry which is preliminary data.</text>
</comment>
<dbReference type="SUPFAM" id="SSF52540">
    <property type="entry name" value="P-loop containing nucleoside triphosphate hydrolases"/>
    <property type="match status" value="1"/>
</dbReference>
<keyword evidence="3" id="KW-0536">Nodulation</keyword>
<evidence type="ECO:0000256" key="4">
    <source>
        <dbReference type="ARBA" id="ARBA00022741"/>
    </source>
</evidence>
<dbReference type="PROSITE" id="PS50893">
    <property type="entry name" value="ABC_TRANSPORTER_2"/>
    <property type="match status" value="1"/>
</dbReference>
<comment type="similarity">
    <text evidence="1">Belongs to the ABC transporter superfamily.</text>
</comment>